<proteinExistence type="predicted"/>
<comment type="caution">
    <text evidence="2">The sequence shown here is derived from an EMBL/GenBank/DDBJ whole genome shotgun (WGS) entry which is preliminary data.</text>
</comment>
<evidence type="ECO:0000313" key="3">
    <source>
        <dbReference type="Proteomes" id="UP000664109"/>
    </source>
</evidence>
<evidence type="ECO:0000313" key="2">
    <source>
        <dbReference type="EMBL" id="MBM9621719.1"/>
    </source>
</evidence>
<evidence type="ECO:0000256" key="1">
    <source>
        <dbReference type="SAM" id="MobiDB-lite"/>
    </source>
</evidence>
<dbReference type="RefSeq" id="WP_205375546.1">
    <property type="nucleotide sequence ID" value="NZ_JAFEJA010000001.1"/>
</dbReference>
<protein>
    <submittedName>
        <fullName evidence="2">Nucleotidyl transferase AbiEii/AbiGii toxin family protein</fullName>
    </submittedName>
</protein>
<feature type="compositionally biased region" description="Basic and acidic residues" evidence="1">
    <location>
        <begin position="20"/>
        <end position="29"/>
    </location>
</feature>
<dbReference type="Proteomes" id="UP000664109">
    <property type="component" value="Unassembled WGS sequence"/>
</dbReference>
<dbReference type="GO" id="GO:0016740">
    <property type="term" value="F:transferase activity"/>
    <property type="evidence" value="ECO:0007669"/>
    <property type="project" value="UniProtKB-KW"/>
</dbReference>
<gene>
    <name evidence="2" type="ORF">JE024_23880</name>
</gene>
<accession>A0ABS2UWI4</accession>
<keyword evidence="2" id="KW-0808">Transferase</keyword>
<dbReference type="InterPro" id="IPR014942">
    <property type="entry name" value="AbiEii"/>
</dbReference>
<dbReference type="EMBL" id="JAFEJA010000001">
    <property type="protein sequence ID" value="MBM9621719.1"/>
    <property type="molecule type" value="Genomic_DNA"/>
</dbReference>
<feature type="region of interest" description="Disordered" evidence="1">
    <location>
        <begin position="1"/>
        <end position="34"/>
    </location>
</feature>
<reference evidence="2 3" key="1">
    <citation type="journal article" date="2016" name="Arch. Microbiol.">
        <title>Streptomyces zhihengii sp. nov., isolated from rhizospheric soil of Psammosilene tunicoides.</title>
        <authorList>
            <person name="Huang M.J."/>
            <person name="Fei J.J."/>
            <person name="Salam N."/>
            <person name="Kim C.J."/>
            <person name="Hozzein W.N."/>
            <person name="Xiao M."/>
            <person name="Huang H.Q."/>
            <person name="Li W.J."/>
        </authorList>
    </citation>
    <scope>NUCLEOTIDE SEQUENCE [LARGE SCALE GENOMIC DNA]</scope>
    <source>
        <strain evidence="2 3">YIM T102</strain>
    </source>
</reference>
<name>A0ABS2UWI4_9ACTN</name>
<keyword evidence="3" id="KW-1185">Reference proteome</keyword>
<sequence>MTDAWQPSIPGGPDDPAEPASERHRRNDGPPRTLWAGIDSADRRGRVFDPALKHFAEAYRPLDAAPSEEWRAARRAALDAVLAAVADSPWADSLVLRGSMTMSAWFDGAREPKDIDFVVTPEDRAIDDPSTGGMLDGIAALAERVAAQRFPGPAIDAAGAVREYIWTYERVPGYRMVLPWRAAGAGGGQVQLDFVFNEKLPLAPVTADVRGARLRCADPVLALVWKMQWLLTDMYPQGKDLYDAVLLAERHPLPLPLLTEVLRLSGEWPTGVPGVVRLEDVEEAVRQVEWHHFAADAPVPADAGEAYARRLLTAVRPAFAPAR</sequence>
<organism evidence="2 3">
    <name type="scientific">Streptomyces zhihengii</name>
    <dbReference type="NCBI Taxonomy" id="1818004"/>
    <lineage>
        <taxon>Bacteria</taxon>
        <taxon>Bacillati</taxon>
        <taxon>Actinomycetota</taxon>
        <taxon>Actinomycetes</taxon>
        <taxon>Kitasatosporales</taxon>
        <taxon>Streptomycetaceae</taxon>
        <taxon>Streptomyces</taxon>
    </lineage>
</organism>
<dbReference type="Pfam" id="PF08843">
    <property type="entry name" value="AbiEii"/>
    <property type="match status" value="1"/>
</dbReference>